<reference evidence="1 2" key="1">
    <citation type="submission" date="2024-01" db="EMBL/GenBank/DDBJ databases">
        <title>A draft genome for a cacao thread blight-causing isolate of Paramarasmius palmivorus.</title>
        <authorList>
            <person name="Baruah I.K."/>
            <person name="Bukari Y."/>
            <person name="Amoako-Attah I."/>
            <person name="Meinhardt L.W."/>
            <person name="Bailey B.A."/>
            <person name="Cohen S.P."/>
        </authorList>
    </citation>
    <scope>NUCLEOTIDE SEQUENCE [LARGE SCALE GENOMIC DNA]</scope>
    <source>
        <strain evidence="1 2">GH-12</strain>
    </source>
</reference>
<sequence>MSKAEQSNPDTTRKSLCVTASLMDSRAFKFLLYGNNTEDVEVYSSNLETLPSIGSFWQVYIGGQFKHESDGILRSELFHQLLEHARQLVLQIFGERQSHRSLTWNLFRMNTRYSPSAVNSAPLSKHDSEYLSLPTLWNCVFTYLRDQHHTYDIELTSLGLASQGREQMDSDDIENEVLNIIGIAILEVYSWERECTFSECHGQDTS</sequence>
<name>A0AAW0CP81_9AGAR</name>
<dbReference type="EMBL" id="JAYKXP010000033">
    <property type="protein sequence ID" value="KAK7041577.1"/>
    <property type="molecule type" value="Genomic_DNA"/>
</dbReference>
<comment type="caution">
    <text evidence="1">The sequence shown here is derived from an EMBL/GenBank/DDBJ whole genome shotgun (WGS) entry which is preliminary data.</text>
</comment>
<evidence type="ECO:0000313" key="2">
    <source>
        <dbReference type="Proteomes" id="UP001383192"/>
    </source>
</evidence>
<gene>
    <name evidence="1" type="ORF">VNI00_009164</name>
</gene>
<protein>
    <submittedName>
        <fullName evidence="1">Uncharacterized protein</fullName>
    </submittedName>
</protein>
<keyword evidence="2" id="KW-1185">Reference proteome</keyword>
<dbReference type="Proteomes" id="UP001383192">
    <property type="component" value="Unassembled WGS sequence"/>
</dbReference>
<proteinExistence type="predicted"/>
<organism evidence="1 2">
    <name type="scientific">Paramarasmius palmivorus</name>
    <dbReference type="NCBI Taxonomy" id="297713"/>
    <lineage>
        <taxon>Eukaryota</taxon>
        <taxon>Fungi</taxon>
        <taxon>Dikarya</taxon>
        <taxon>Basidiomycota</taxon>
        <taxon>Agaricomycotina</taxon>
        <taxon>Agaricomycetes</taxon>
        <taxon>Agaricomycetidae</taxon>
        <taxon>Agaricales</taxon>
        <taxon>Marasmiineae</taxon>
        <taxon>Marasmiaceae</taxon>
        <taxon>Paramarasmius</taxon>
    </lineage>
</organism>
<accession>A0AAW0CP81</accession>
<evidence type="ECO:0000313" key="1">
    <source>
        <dbReference type="EMBL" id="KAK7041577.1"/>
    </source>
</evidence>
<dbReference type="AlphaFoldDB" id="A0AAW0CP81"/>